<comment type="caution">
    <text evidence="3">The sequence shown here is derived from an EMBL/GenBank/DDBJ whole genome shotgun (WGS) entry which is preliminary data.</text>
</comment>
<feature type="coiled-coil region" evidence="2">
    <location>
        <begin position="148"/>
        <end position="213"/>
    </location>
</feature>
<dbReference type="Proteomes" id="UP001165460">
    <property type="component" value="Unassembled WGS sequence"/>
</dbReference>
<gene>
    <name evidence="3" type="ORF">MMF97_09805</name>
</gene>
<dbReference type="EMBL" id="JALGBH010000002">
    <property type="protein sequence ID" value="MCJ0743004.1"/>
    <property type="molecule type" value="Genomic_DNA"/>
</dbReference>
<evidence type="ECO:0000313" key="3">
    <source>
        <dbReference type="EMBL" id="MCJ0743004.1"/>
    </source>
</evidence>
<evidence type="ECO:0000256" key="2">
    <source>
        <dbReference type="SAM" id="Coils"/>
    </source>
</evidence>
<name>A0ABS9ZXF0_9SPHI</name>
<proteinExistence type="inferred from homology"/>
<dbReference type="Gene3D" id="1.20.1600.10">
    <property type="entry name" value="Outer membrane efflux proteins (OEP)"/>
    <property type="match status" value="1"/>
</dbReference>
<keyword evidence="2" id="KW-0175">Coiled coil</keyword>
<sequence>MKRKFALAFIFMVLTKAGHTQNTLSLTLPEAEKRFLKENYQLLAQNYNIEQAKAEVITAKLFDNPEISQENYLYNTTDKKYLGTSYNNGYYSLDVSQLIKLAGKRNKNIQLANTGVKLEEYAYYDLIRTLRYELRSTFYKSYYLQQSAAVYEDQIKALNKLLSASEQQLKQGNIAGKEVIRIKSLLYSVNTEYNSLKNDIEELNTNLKVLIHVPAHTTLQLVAEPVHFESLKDKTYTTLLDSAKTNRVDLKYAQTALTYAQQNLKLQKAMAVPDIELSMVYTSQNMPDKFLGLGIKLPLPLFNRNQGEIKKAKIAIDAQNNNYNQLENLLENEVYKAYLSALRAQELYEGMDKNFNHDFTQMMSDVTTNFAKRNISLIEFLDFYESFKNNVLQYNQIRFDEINTKEEINFVTGTNIFK</sequence>
<dbReference type="InterPro" id="IPR010131">
    <property type="entry name" value="MdtP/NodT-like"/>
</dbReference>
<dbReference type="SUPFAM" id="SSF56954">
    <property type="entry name" value="Outer membrane efflux proteins (OEP)"/>
    <property type="match status" value="1"/>
</dbReference>
<evidence type="ECO:0000256" key="1">
    <source>
        <dbReference type="ARBA" id="ARBA00007613"/>
    </source>
</evidence>
<feature type="coiled-coil region" evidence="2">
    <location>
        <begin position="309"/>
        <end position="336"/>
    </location>
</feature>
<dbReference type="Pfam" id="PF02321">
    <property type="entry name" value="OEP"/>
    <property type="match status" value="2"/>
</dbReference>
<protein>
    <submittedName>
        <fullName evidence="3">TolC family protein</fullName>
    </submittedName>
</protein>
<dbReference type="PANTHER" id="PTHR30203:SF23">
    <property type="entry name" value="OUTER MEMBRANE EFFLUX PROTEIN"/>
    <property type="match status" value="1"/>
</dbReference>
<reference evidence="3" key="1">
    <citation type="submission" date="2022-03" db="EMBL/GenBank/DDBJ databases">
        <authorList>
            <person name="Woo C.Y."/>
        </authorList>
    </citation>
    <scope>NUCLEOTIDE SEQUENCE</scope>
    <source>
        <strain evidence="3">CYS-01</strain>
    </source>
</reference>
<organism evidence="3 4">
    <name type="scientific">Pedobacter montanisoli</name>
    <dbReference type="NCBI Taxonomy" id="2923277"/>
    <lineage>
        <taxon>Bacteria</taxon>
        <taxon>Pseudomonadati</taxon>
        <taxon>Bacteroidota</taxon>
        <taxon>Sphingobacteriia</taxon>
        <taxon>Sphingobacteriales</taxon>
        <taxon>Sphingobacteriaceae</taxon>
        <taxon>Pedobacter</taxon>
    </lineage>
</organism>
<comment type="similarity">
    <text evidence="1">Belongs to the outer membrane factor (OMF) (TC 1.B.17) family.</text>
</comment>
<keyword evidence="4" id="KW-1185">Reference proteome</keyword>
<evidence type="ECO:0000313" key="4">
    <source>
        <dbReference type="Proteomes" id="UP001165460"/>
    </source>
</evidence>
<dbReference type="InterPro" id="IPR003423">
    <property type="entry name" value="OMP_efflux"/>
</dbReference>
<accession>A0ABS9ZXF0</accession>
<dbReference type="RefSeq" id="WP_243361983.1">
    <property type="nucleotide sequence ID" value="NZ_JALGBH010000002.1"/>
</dbReference>
<dbReference type="PANTHER" id="PTHR30203">
    <property type="entry name" value="OUTER MEMBRANE CATION EFFLUX PROTEIN"/>
    <property type="match status" value="1"/>
</dbReference>